<reference evidence="3" key="1">
    <citation type="submission" date="2016-08" db="EMBL/GenBank/DDBJ databases">
        <authorList>
            <person name="Yan J."/>
        </authorList>
    </citation>
    <scope>NUCLEOTIDE SEQUENCE</scope>
    <source>
        <strain evidence="3">CSS-01s</strain>
    </source>
</reference>
<dbReference type="Proteomes" id="UP000627934">
    <property type="component" value="Unassembled WGS sequence"/>
</dbReference>
<comment type="caution">
    <text evidence="2">The sequence shown here is derived from an EMBL/GenBank/DDBJ whole genome shotgun (WGS) entry which is preliminary data.</text>
</comment>
<dbReference type="EMBL" id="MDYX01000024">
    <property type="protein sequence ID" value="KAF9629642.1"/>
    <property type="molecule type" value="Genomic_DNA"/>
</dbReference>
<accession>A0A5N5DTB0</accession>
<sequence>MGERFAQPYCPHLFSAGKQHAELEKVRNPPHGGRPPLGRGDARSFSGGCTMPPPDYKHNTLGMDDLRKLRMSLVTLQALVLALSDLPHGSGRRNLGPGSGLNRTSDDSGNSA</sequence>
<reference evidence="2 4" key="3">
    <citation type="journal article" date="2019" name="Sci. Rep.">
        <title>A multi-omics analysis of the grapevine pathogen Lasiodiplodia theobromae reveals that temperature affects the expression of virulence- and pathogenicity-related genes.</title>
        <authorList>
            <person name="Felix C."/>
            <person name="Meneses R."/>
            <person name="Goncalves M.F.M."/>
            <person name="Tilleman L."/>
            <person name="Duarte A.S."/>
            <person name="Jorrin-Novo J.V."/>
            <person name="Van de Peer Y."/>
            <person name="Deforce D."/>
            <person name="Van Nieuwerburgh F."/>
            <person name="Esteves A.C."/>
            <person name="Alves A."/>
        </authorList>
    </citation>
    <scope>NUCLEOTIDE SEQUENCE [LARGE SCALE GENOMIC DNA]</scope>
    <source>
        <strain evidence="2 4">LA-SOL3</strain>
    </source>
</reference>
<dbReference type="EMBL" id="VCHE01000001">
    <property type="protein sequence ID" value="KAB2581298.1"/>
    <property type="molecule type" value="Genomic_DNA"/>
</dbReference>
<evidence type="ECO:0000256" key="1">
    <source>
        <dbReference type="SAM" id="MobiDB-lite"/>
    </source>
</evidence>
<evidence type="ECO:0000313" key="3">
    <source>
        <dbReference type="EMBL" id="KAF9629642.1"/>
    </source>
</evidence>
<feature type="region of interest" description="Disordered" evidence="1">
    <location>
        <begin position="85"/>
        <end position="112"/>
    </location>
</feature>
<evidence type="ECO:0000313" key="2">
    <source>
        <dbReference type="EMBL" id="KAB2581298.1"/>
    </source>
</evidence>
<keyword evidence="4" id="KW-1185">Reference proteome</keyword>
<feature type="compositionally biased region" description="Low complexity" evidence="1">
    <location>
        <begin position="29"/>
        <end position="39"/>
    </location>
</feature>
<organism evidence="2 4">
    <name type="scientific">Lasiodiplodia theobromae</name>
    <dbReference type="NCBI Taxonomy" id="45133"/>
    <lineage>
        <taxon>Eukaryota</taxon>
        <taxon>Fungi</taxon>
        <taxon>Dikarya</taxon>
        <taxon>Ascomycota</taxon>
        <taxon>Pezizomycotina</taxon>
        <taxon>Dothideomycetes</taxon>
        <taxon>Dothideomycetes incertae sedis</taxon>
        <taxon>Botryosphaeriales</taxon>
        <taxon>Botryosphaeriaceae</taxon>
        <taxon>Lasiodiplodia</taxon>
    </lineage>
</organism>
<proteinExistence type="predicted"/>
<reference evidence="3" key="2">
    <citation type="journal article" date="2018" name="DNA Res.">
        <title>Comparative genome and transcriptome analyses reveal adaptations to opportunistic infections in woody plant degrading pathogens of Botryosphaeriaceae.</title>
        <authorList>
            <person name="Yan J.Y."/>
            <person name="Zhao W.S."/>
            <person name="Chen Z."/>
            <person name="Xing Q.K."/>
            <person name="Zhang W."/>
            <person name="Chethana K.W.T."/>
            <person name="Xue M.F."/>
            <person name="Xu J.P."/>
            <person name="Phillips A.J.L."/>
            <person name="Wang Y."/>
            <person name="Liu J.H."/>
            <person name="Liu M."/>
            <person name="Zhou Y."/>
            <person name="Jayawardena R.S."/>
            <person name="Manawasinghe I.S."/>
            <person name="Huang J.B."/>
            <person name="Qiao G.H."/>
            <person name="Fu C.Y."/>
            <person name="Guo F.F."/>
            <person name="Dissanayake A.J."/>
            <person name="Peng Y.L."/>
            <person name="Hyde K.D."/>
            <person name="Li X.H."/>
        </authorList>
    </citation>
    <scope>NUCLEOTIDE SEQUENCE</scope>
    <source>
        <strain evidence="3">CSS-01s</strain>
    </source>
</reference>
<dbReference type="AlphaFoldDB" id="A0A5N5DTB0"/>
<evidence type="ECO:0000313" key="4">
    <source>
        <dbReference type="Proteomes" id="UP000325902"/>
    </source>
</evidence>
<dbReference type="Proteomes" id="UP000325902">
    <property type="component" value="Unassembled WGS sequence"/>
</dbReference>
<feature type="compositionally biased region" description="Polar residues" evidence="1">
    <location>
        <begin position="101"/>
        <end position="112"/>
    </location>
</feature>
<gene>
    <name evidence="3" type="ORF">BFW01_g10845</name>
    <name evidence="2" type="ORF">DBV05_g90</name>
</gene>
<name>A0A5N5DTB0_9PEZI</name>
<feature type="region of interest" description="Disordered" evidence="1">
    <location>
        <begin position="25"/>
        <end position="56"/>
    </location>
</feature>
<protein>
    <submittedName>
        <fullName evidence="3">MIF4G-like type 3</fullName>
    </submittedName>
</protein>